<name>A0AAN6DCA4_PICAN</name>
<organism evidence="1 2">
    <name type="scientific">Pichia angusta</name>
    <name type="common">Yeast</name>
    <name type="synonym">Hansenula polymorpha</name>
    <dbReference type="NCBI Taxonomy" id="870730"/>
    <lineage>
        <taxon>Eukaryota</taxon>
        <taxon>Fungi</taxon>
        <taxon>Dikarya</taxon>
        <taxon>Ascomycota</taxon>
        <taxon>Saccharomycotina</taxon>
        <taxon>Pichiomycetes</taxon>
        <taxon>Pichiales</taxon>
        <taxon>Pichiaceae</taxon>
        <taxon>Ogataea</taxon>
    </lineage>
</organism>
<proteinExistence type="predicted"/>
<evidence type="ECO:0000313" key="2">
    <source>
        <dbReference type="Proteomes" id="UP001196530"/>
    </source>
</evidence>
<comment type="caution">
    <text evidence="1">The sequence shown here is derived from an EMBL/GenBank/DDBJ whole genome shotgun (WGS) entry which is preliminary data.</text>
</comment>
<accession>A0AAN6DCA4</accession>
<evidence type="ECO:0000313" key="1">
    <source>
        <dbReference type="EMBL" id="KAG7816108.1"/>
    </source>
</evidence>
<dbReference type="EMBL" id="JAHLUX010000012">
    <property type="protein sequence ID" value="KAG7816108.1"/>
    <property type="molecule type" value="Genomic_DNA"/>
</dbReference>
<protein>
    <submittedName>
        <fullName evidence="1">Uncharacterized protein</fullName>
    </submittedName>
</protein>
<dbReference type="GeneID" id="66129125"/>
<gene>
    <name evidence="1" type="ORF">KL928_005074</name>
</gene>
<reference evidence="1" key="1">
    <citation type="journal article" date="2021" name="G3 (Bethesda)">
        <title>Genomic diversity, chromosomal rearrangements, and interspecies hybridization in the ogataea polymorpha species complex.</title>
        <authorList>
            <person name="Hanson S.J."/>
            <person name="Cinneide E.O."/>
            <person name="Salzberg L.I."/>
            <person name="Wolfe K.H."/>
            <person name="McGowan J."/>
            <person name="Fitzpatrick D.A."/>
            <person name="Matlin K."/>
        </authorList>
    </citation>
    <scope>NUCLEOTIDE SEQUENCE</scope>
    <source>
        <strain evidence="1">61-244</strain>
    </source>
</reference>
<dbReference type="RefSeq" id="XP_043057661.1">
    <property type="nucleotide sequence ID" value="XM_043205843.1"/>
</dbReference>
<sequence>MSSTPTATCGACGAASGVVGAPVCRWPRLAPCGGAAVQPEQLLRQRTAVCARRAGREIAVGSGRRGADCAAADVSLQRRRPALLVRPVPFHQDVTLTPLLHAGPLHPAFRPLLSLHRHNRGAEQLRVVSVLCVVLRAALFLHLGVDVCVFRGCAQLRPAPHPAPGRAAHDRRQRAIHAAAADAQHVDRPHFPAQRDQHRLLAAQQGPAVQIHAWLAPVETEKHSIASQNYQRTGPHGTRQLPAVRQRRASGRAQRACRAASPGNNPPLQQRVSGKCSGLVQQPQIHRCAGNRCVRVRNAVSAI</sequence>
<dbReference type="AlphaFoldDB" id="A0AAN6DCA4"/>
<dbReference type="Proteomes" id="UP001196530">
    <property type="component" value="Unassembled WGS sequence"/>
</dbReference>